<dbReference type="InterPro" id="IPR011766">
    <property type="entry name" value="TPP_enzyme_TPP-bd"/>
</dbReference>
<dbReference type="InterPro" id="IPR029061">
    <property type="entry name" value="THDP-binding"/>
</dbReference>
<dbReference type="InterPro" id="IPR002869">
    <property type="entry name" value="Pyrv_flavodox_OxRed_cen"/>
</dbReference>
<dbReference type="Gene3D" id="3.40.50.970">
    <property type="match status" value="2"/>
</dbReference>
<dbReference type="GO" id="GO:0030976">
    <property type="term" value="F:thiamine pyrophosphate binding"/>
    <property type="evidence" value="ECO:0007669"/>
    <property type="project" value="InterPro"/>
</dbReference>
<comment type="function">
    <text evidence="10">Oxidoreductase required for the transfer of electrons from pyruvate to flavodoxin.</text>
</comment>
<feature type="binding site" evidence="13">
    <location>
        <position position="770"/>
    </location>
    <ligand>
        <name>[4Fe-4S] cluster</name>
        <dbReference type="ChEBI" id="CHEBI:49883"/>
        <label>2</label>
    </ligand>
</feature>
<feature type="binding site" evidence="13">
    <location>
        <position position="1098"/>
    </location>
    <ligand>
        <name>[4Fe-4S] cluster</name>
        <dbReference type="ChEBI" id="CHEBI:49883"/>
        <label>3</label>
    </ligand>
</feature>
<dbReference type="InterPro" id="IPR019752">
    <property type="entry name" value="Pyrv/ketoisovalerate_OxRed_cat"/>
</dbReference>
<keyword evidence="7 13" id="KW-0408">Iron</keyword>
<feature type="site" description="Important for catalytic activity" evidence="12">
    <location>
        <position position="78"/>
    </location>
</feature>
<reference evidence="16" key="1">
    <citation type="submission" date="2017-01" db="EMBL/GenBank/DDBJ databases">
        <authorList>
            <person name="Varghese N."/>
            <person name="Submissions S."/>
        </authorList>
    </citation>
    <scope>NUCLEOTIDE SEQUENCE [LARGE SCALE GENOMIC DNA]</scope>
    <source>
        <strain evidence="16">DSM 19945</strain>
    </source>
</reference>
<evidence type="ECO:0000256" key="12">
    <source>
        <dbReference type="PIRSR" id="PIRSR000159-2"/>
    </source>
</evidence>
<dbReference type="NCBIfam" id="TIGR02176">
    <property type="entry name" value="pyruv_ox_red"/>
    <property type="match status" value="1"/>
</dbReference>
<evidence type="ECO:0000256" key="6">
    <source>
        <dbReference type="ARBA" id="ARBA00023002"/>
    </source>
</evidence>
<feature type="binding site" evidence="13">
    <location>
        <position position="764"/>
    </location>
    <ligand>
        <name>[4Fe-4S] cluster</name>
        <dbReference type="ChEBI" id="CHEBI:49883"/>
        <label>2</label>
    </ligand>
</feature>
<dbReference type="PROSITE" id="PS00198">
    <property type="entry name" value="4FE4S_FER_1"/>
    <property type="match status" value="1"/>
</dbReference>
<dbReference type="InterPro" id="IPR011895">
    <property type="entry name" value="Pyrv_flavodox_OxRed"/>
</dbReference>
<keyword evidence="6 10" id="KW-0560">Oxidoreductase</keyword>
<dbReference type="EMBL" id="FTOG01000001">
    <property type="protein sequence ID" value="SIS45512.1"/>
    <property type="molecule type" value="Genomic_DNA"/>
</dbReference>
<dbReference type="Pfam" id="PF17147">
    <property type="entry name" value="PFOR_II"/>
    <property type="match status" value="1"/>
</dbReference>
<feature type="binding site" evidence="13">
    <location>
        <position position="838"/>
    </location>
    <ligand>
        <name>[4Fe-4S] cluster</name>
        <dbReference type="ChEBI" id="CHEBI:49883"/>
        <label>3</label>
    </ligand>
</feature>
<dbReference type="CDD" id="cd03377">
    <property type="entry name" value="TPP_PFOR_PNO"/>
    <property type="match status" value="1"/>
</dbReference>
<dbReference type="Gene3D" id="3.40.50.920">
    <property type="match status" value="1"/>
</dbReference>
<dbReference type="OrthoDB" id="9794954at2"/>
<feature type="binding site" evidence="11">
    <location>
        <position position="45"/>
    </location>
    <ligand>
        <name>pyruvate</name>
        <dbReference type="ChEBI" id="CHEBI:15361"/>
    </ligand>
</feature>
<feature type="binding site" evidence="13">
    <location>
        <position position="774"/>
    </location>
    <ligand>
        <name>[4Fe-4S] cluster</name>
        <dbReference type="ChEBI" id="CHEBI:49883"/>
        <label>1</label>
    </ligand>
</feature>
<dbReference type="PANTHER" id="PTHR32154:SF0">
    <property type="entry name" value="PYRUVATE-FLAVODOXIN OXIDOREDUCTASE-RELATED"/>
    <property type="match status" value="1"/>
</dbReference>
<dbReference type="Gene3D" id="4.10.780.10">
    <property type="entry name" value="Pyruvate-flavodoxin oxidoreductase, EKR domain"/>
    <property type="match status" value="1"/>
</dbReference>
<dbReference type="Pfam" id="PF10371">
    <property type="entry name" value="EKR"/>
    <property type="match status" value="1"/>
</dbReference>
<dbReference type="Pfam" id="PF01558">
    <property type="entry name" value="POR"/>
    <property type="match status" value="1"/>
</dbReference>
<evidence type="ECO:0000256" key="1">
    <source>
        <dbReference type="ARBA" id="ARBA00009032"/>
    </source>
</evidence>
<keyword evidence="2 10" id="KW-0813">Transport</keyword>
<feature type="binding site" evidence="13">
    <location>
        <position position="711"/>
    </location>
    <ligand>
        <name>[4Fe-4S] cluster</name>
        <dbReference type="ChEBI" id="CHEBI:49883"/>
        <label>1</label>
    </ligand>
</feature>
<dbReference type="InterPro" id="IPR002880">
    <property type="entry name" value="Pyrv_Fd/Flavodoxin_OxRdtase_N"/>
</dbReference>
<dbReference type="Pfam" id="PF12838">
    <property type="entry name" value="Fer4_7"/>
    <property type="match status" value="1"/>
</dbReference>
<evidence type="ECO:0000256" key="4">
    <source>
        <dbReference type="ARBA" id="ARBA00022723"/>
    </source>
</evidence>
<feature type="binding site" evidence="13">
    <location>
        <position position="708"/>
    </location>
    <ligand>
        <name>[4Fe-4S] cluster</name>
        <dbReference type="ChEBI" id="CHEBI:49883"/>
        <label>1</label>
    </ligand>
</feature>
<dbReference type="Pfam" id="PF02775">
    <property type="entry name" value="TPP_enzyme_C"/>
    <property type="match status" value="1"/>
</dbReference>
<keyword evidence="8 13" id="KW-0411">Iron-sulfur</keyword>
<evidence type="ECO:0000256" key="3">
    <source>
        <dbReference type="ARBA" id="ARBA00022485"/>
    </source>
</evidence>
<name>A0A1N7J864_9RHOB</name>
<dbReference type="STRING" id="453582.SAMN05421580_101454"/>
<feature type="binding site" evidence="13">
    <location>
        <position position="714"/>
    </location>
    <ligand>
        <name>[4Fe-4S] cluster</name>
        <dbReference type="ChEBI" id="CHEBI:49883"/>
        <label>1</label>
    </ligand>
</feature>
<feature type="binding site" evidence="11">
    <location>
        <position position="128"/>
    </location>
    <ligand>
        <name>pyruvate</name>
        <dbReference type="ChEBI" id="CHEBI:15361"/>
    </ligand>
</feature>
<dbReference type="InterPro" id="IPR050722">
    <property type="entry name" value="Pyruvate:ferred/Flavod_OxRd"/>
</dbReference>
<keyword evidence="15" id="KW-0670">Pyruvate</keyword>
<dbReference type="CDD" id="cd07034">
    <property type="entry name" value="TPP_PYR_PFOR_IOR-alpha_like"/>
    <property type="match status" value="1"/>
</dbReference>
<dbReference type="SMART" id="SM00890">
    <property type="entry name" value="EKR"/>
    <property type="match status" value="1"/>
</dbReference>
<dbReference type="FunFam" id="3.40.50.970:FF:000041">
    <property type="entry name" value="Pyruvate:ferredoxin (Flavodoxin) oxidoreductase"/>
    <property type="match status" value="1"/>
</dbReference>
<feature type="binding site" evidence="11">
    <location>
        <begin position="1018"/>
        <end position="1023"/>
    </location>
    <ligand>
        <name>thiamine diphosphate</name>
        <dbReference type="ChEBI" id="CHEBI:58937"/>
    </ligand>
</feature>
<dbReference type="GO" id="GO:0051539">
    <property type="term" value="F:4 iron, 4 sulfur cluster binding"/>
    <property type="evidence" value="ECO:0007669"/>
    <property type="project" value="UniProtKB-KW"/>
</dbReference>
<evidence type="ECO:0000313" key="16">
    <source>
        <dbReference type="Proteomes" id="UP000186221"/>
    </source>
</evidence>
<dbReference type="GO" id="GO:0005506">
    <property type="term" value="F:iron ion binding"/>
    <property type="evidence" value="ECO:0007669"/>
    <property type="project" value="InterPro"/>
</dbReference>
<protein>
    <recommendedName>
        <fullName evidence="10">Pyruvate-flavodoxin oxidoreductase</fullName>
        <ecNumber evidence="10">1.2.7.-</ecNumber>
    </recommendedName>
</protein>
<evidence type="ECO:0000256" key="9">
    <source>
        <dbReference type="ARBA" id="ARBA00048963"/>
    </source>
</evidence>
<dbReference type="AlphaFoldDB" id="A0A1N7J864"/>
<gene>
    <name evidence="15" type="ORF">SAMN05421580_101454</name>
</gene>
<dbReference type="SUPFAM" id="SSF52518">
    <property type="entry name" value="Thiamin diphosphate-binding fold (THDP-binding)"/>
    <property type="match status" value="2"/>
</dbReference>
<feature type="domain" description="4Fe-4S ferredoxin-type" evidence="14">
    <location>
        <begin position="755"/>
        <end position="784"/>
    </location>
</feature>
<dbReference type="PROSITE" id="PS51379">
    <property type="entry name" value="4FE4S_FER_2"/>
    <property type="match status" value="2"/>
</dbReference>
<dbReference type="GO" id="GO:0044281">
    <property type="term" value="P:small molecule metabolic process"/>
    <property type="evidence" value="ECO:0007669"/>
    <property type="project" value="UniProtKB-ARBA"/>
</dbReference>
<evidence type="ECO:0000259" key="14">
    <source>
        <dbReference type="PROSITE" id="PS51379"/>
    </source>
</evidence>
<dbReference type="Gene3D" id="3.30.70.20">
    <property type="match status" value="1"/>
</dbReference>
<dbReference type="SUPFAM" id="SSF52922">
    <property type="entry name" value="TK C-terminal domain-like"/>
    <property type="match status" value="1"/>
</dbReference>
<feature type="binding site" evidence="11">
    <location>
        <position position="843"/>
    </location>
    <ligand>
        <name>thiamine diphosphate</name>
        <dbReference type="ChEBI" id="CHEBI:58937"/>
    </ligand>
</feature>
<dbReference type="InterPro" id="IPR017896">
    <property type="entry name" value="4Fe4S_Fe-S-bd"/>
</dbReference>
<feature type="binding site" evidence="13">
    <location>
        <position position="767"/>
    </location>
    <ligand>
        <name>[4Fe-4S] cluster</name>
        <dbReference type="ChEBI" id="CHEBI:49883"/>
        <label>2</label>
    </ligand>
</feature>
<feature type="binding site" evidence="11">
    <location>
        <begin position="989"/>
        <end position="992"/>
    </location>
    <ligand>
        <name>thiamine diphosphate</name>
        <dbReference type="ChEBI" id="CHEBI:58937"/>
    </ligand>
</feature>
<dbReference type="RefSeq" id="WP_076483388.1">
    <property type="nucleotide sequence ID" value="NZ_FTOG01000001.1"/>
</dbReference>
<dbReference type="InterPro" id="IPR037112">
    <property type="entry name" value="Pyrv-flavodox_OxR_EKR_sf"/>
</dbReference>
<dbReference type="Proteomes" id="UP000186221">
    <property type="component" value="Unassembled WGS sequence"/>
</dbReference>
<keyword evidence="16" id="KW-1185">Reference proteome</keyword>
<proteinExistence type="inferred from homology"/>
<dbReference type="SUPFAM" id="SSF53323">
    <property type="entry name" value="Pyruvate-ferredoxin oxidoreductase, PFOR, domain III"/>
    <property type="match status" value="1"/>
</dbReference>
<dbReference type="PIRSF" id="PIRSF000159">
    <property type="entry name" value="NifJ"/>
    <property type="match status" value="1"/>
</dbReference>
<dbReference type="EC" id="1.2.7.-" evidence="10"/>
<comment type="catalytic activity">
    <reaction evidence="9 10">
        <text>oxidized [flavodoxin] + pyruvate + CoA + 2 H(+) = reduced [flavodoxin] + acetyl-CoA + CO2</text>
        <dbReference type="Rhea" id="RHEA:44140"/>
        <dbReference type="Rhea" id="RHEA-COMP:10622"/>
        <dbReference type="Rhea" id="RHEA-COMP:10623"/>
        <dbReference type="ChEBI" id="CHEBI:15361"/>
        <dbReference type="ChEBI" id="CHEBI:15378"/>
        <dbReference type="ChEBI" id="CHEBI:16526"/>
        <dbReference type="ChEBI" id="CHEBI:57287"/>
        <dbReference type="ChEBI" id="CHEBI:57288"/>
        <dbReference type="ChEBI" id="CHEBI:57618"/>
        <dbReference type="ChEBI" id="CHEBI:58210"/>
    </reaction>
</comment>
<dbReference type="InterPro" id="IPR033412">
    <property type="entry name" value="PFOR_II"/>
</dbReference>
<dbReference type="GO" id="GO:0006979">
    <property type="term" value="P:response to oxidative stress"/>
    <property type="evidence" value="ECO:0007669"/>
    <property type="project" value="TreeGrafter"/>
</dbReference>
<dbReference type="FunFam" id="3.40.50.970:FF:000012">
    <property type="entry name" value="Pyruvate:ferredoxin (Flavodoxin) oxidoreductase"/>
    <property type="match status" value="1"/>
</dbReference>
<keyword evidence="4 13" id="KW-0479">Metal-binding</keyword>
<feature type="site" description="Important for catalytic activity" evidence="12">
    <location>
        <position position="128"/>
    </location>
</feature>
<keyword evidence="5 10" id="KW-0249">Electron transport</keyword>
<comment type="similarity">
    <text evidence="1 10">Belongs to the pyruvate:ferredoxin/flavodoxin oxidoreductase family.</text>
</comment>
<feature type="binding site" evidence="11">
    <location>
        <position position="78"/>
    </location>
    <ligand>
        <name>thiamine diphosphate</name>
        <dbReference type="ChEBI" id="CHEBI:58937"/>
    </ligand>
</feature>
<dbReference type="GO" id="GO:0016903">
    <property type="term" value="F:oxidoreductase activity, acting on the aldehyde or oxo group of donors"/>
    <property type="evidence" value="ECO:0007669"/>
    <property type="project" value="InterPro"/>
</dbReference>
<feature type="domain" description="4Fe-4S ferredoxin-type" evidence="14">
    <location>
        <begin position="699"/>
        <end position="728"/>
    </location>
</feature>
<evidence type="ECO:0000256" key="7">
    <source>
        <dbReference type="ARBA" id="ARBA00023004"/>
    </source>
</evidence>
<evidence type="ECO:0000313" key="15">
    <source>
        <dbReference type="EMBL" id="SIS45512.1"/>
    </source>
</evidence>
<evidence type="ECO:0000256" key="2">
    <source>
        <dbReference type="ARBA" id="ARBA00022448"/>
    </source>
</evidence>
<evidence type="ECO:0000256" key="8">
    <source>
        <dbReference type="ARBA" id="ARBA00023014"/>
    </source>
</evidence>
<dbReference type="SUPFAM" id="SSF54862">
    <property type="entry name" value="4Fe-4S ferredoxins"/>
    <property type="match status" value="1"/>
</dbReference>
<dbReference type="FunFam" id="3.40.50.920:FF:000007">
    <property type="entry name" value="Pyruvate:ferredoxin (Flavodoxin) oxidoreductase"/>
    <property type="match status" value="1"/>
</dbReference>
<feature type="site" description="Important for catalytic activity" evidence="12">
    <location>
        <position position="45"/>
    </location>
</feature>
<feature type="binding site" evidence="13">
    <location>
        <position position="841"/>
    </location>
    <ligand>
        <name>[4Fe-4S] cluster</name>
        <dbReference type="ChEBI" id="CHEBI:49883"/>
        <label>3</label>
    </ligand>
</feature>
<dbReference type="InterPro" id="IPR019456">
    <property type="entry name" value="Pyrv-flavodox_OxRtase_EKR"/>
</dbReference>
<accession>A0A1N7J864</accession>
<sequence>MRDSVVQQEASAKDVTTVQAVMDGNTAVAHIAYRVNEVCGIYPITPSSTMAELADEWAARDLRNIWGNVPVVQEMQSEAGAAGAVHGALQAGAMTTTFTASQGLMLMIPNMFKIAGELTPTVFHVAARALATHALSIFGDHSDVMAVRSTGFAMLASASVQEAHDMALIAQAATLRARVPFVHFFDGFRTSHEVNTLSLIPDAQIRAMIDDDLVRAHRARALSPDNPVVRGTAQNPDVFFQGREAANPFHAAVPGIVAEEMAKLAALTGRAYKLCDYIGDPEAERVIVVMGSGAEVVEEALAALNAQGAKLGAVVVRLYRPFPAEAFLAALPAACTKLAVLDRCKEPGAPGEPLFLDVVATLAEAVATGKRATLPRITGGRYGLSSKDFDPAQVKAIYDDLAGDAPKQGFTVGITDDVGLTSLPADPSVVTEPQDVVRAVFYGLGADGTVGANKNSVKILAEEAGRFAQGYFVYDSHKSGAQTVSHLRFGPRPIKAPYLIHSANFVACHQFHFMQKIDVLRVAAPGATFLLNAPFGPEKVWDRLPRSAQAAIIDKGLKFYVIDANKAAREVGLGRRTNTILQTCFFALSGVLPREAAIEQIKASIKKTYGRKGKRVIEQNWAAVDGALERLHEVTVPKAPSSETERPPAVPATAPEFVRRVTALMMEDRGDEIPVSLLPADGTFPTGTAAWEKRNVADEVPLWREDLCIQCGQCSFVCPHSVIRAKYFDEDLLEGAPEGFKSAPVNARGYPGARFSLQFHVEDCTGCGLCIEACPSLSPHEPGVKAINLSEKQPLVETARKAMTFFEHLPVNDRARIDFANVRGVQFLEPLFEFSGACAGCGETPYVKLLSQLFGDRLMVANATGCSSIYSGNLPVTPWTKNAEGRGPAWANSLFEDNAEFGLGFRLAADKHLDLARTLTQEMAPMVGEDLVAEILSAPQIRESEIRAQRERVATLKTRLLAHREAPQARHLLSVVDHLVRRSIWIVGGDGWAYDIGYGGLDHVLASGRNVNVLVMDTEVYSNTGGQASKATPLGAIAKFAAAGKRTARKDLALQAVAYGNVYVAQVAMGANPQQTLQAFREAEAYDGPSLILAYSHCIAHGFDIRKGLNQQDRAVASGYWPLLRYDPQLRGTGAAPFRLDSPRPVLPFKDYAYNELRYSALAATRPEDAAALLDEAQQAILEKYRSYEDFAAMDGGPGPAQALGAAGKL</sequence>
<feature type="binding site" evidence="13">
    <location>
        <position position="718"/>
    </location>
    <ligand>
        <name>[4Fe-4S] cluster</name>
        <dbReference type="ChEBI" id="CHEBI:49883"/>
        <label>2</label>
    </ligand>
</feature>
<evidence type="ECO:0000256" key="5">
    <source>
        <dbReference type="ARBA" id="ARBA00022982"/>
    </source>
</evidence>
<dbReference type="GO" id="GO:0022900">
    <property type="term" value="P:electron transport chain"/>
    <property type="evidence" value="ECO:0007669"/>
    <property type="project" value="InterPro"/>
</dbReference>
<dbReference type="PANTHER" id="PTHR32154">
    <property type="entry name" value="PYRUVATE-FLAVODOXIN OXIDOREDUCTASE-RELATED"/>
    <property type="match status" value="1"/>
</dbReference>
<organism evidence="15 16">
    <name type="scientific">Rhodobacter aestuarii</name>
    <dbReference type="NCBI Taxonomy" id="453582"/>
    <lineage>
        <taxon>Bacteria</taxon>
        <taxon>Pseudomonadati</taxon>
        <taxon>Pseudomonadota</taxon>
        <taxon>Alphaproteobacteria</taxon>
        <taxon>Rhodobacterales</taxon>
        <taxon>Rhodobacter group</taxon>
        <taxon>Rhodobacter</taxon>
    </lineage>
</organism>
<feature type="binding site" evidence="11">
    <location>
        <position position="866"/>
    </location>
    <ligand>
        <name>thiamine diphosphate</name>
        <dbReference type="ChEBI" id="CHEBI:58937"/>
    </ligand>
</feature>
<feature type="binding site" evidence="13">
    <location>
        <position position="866"/>
    </location>
    <ligand>
        <name>[4Fe-4S] cluster</name>
        <dbReference type="ChEBI" id="CHEBI:49883"/>
        <label>3</label>
    </ligand>
</feature>
<dbReference type="Pfam" id="PF01855">
    <property type="entry name" value="POR_N"/>
    <property type="match status" value="1"/>
</dbReference>
<feature type="site" description="Important for catalytic activity" evidence="12">
    <location>
        <position position="1023"/>
    </location>
</feature>
<dbReference type="FunFam" id="3.40.920.10:FF:000001">
    <property type="entry name" value="Pyruvate:ferredoxin (Flavodoxin) oxidoreductase"/>
    <property type="match status" value="1"/>
</dbReference>
<comment type="cofactor">
    <cofactor evidence="13">
        <name>[4Fe-4S] cluster</name>
        <dbReference type="ChEBI" id="CHEBI:49883"/>
    </cofactor>
    <text evidence="13">Binds 3 [4Fe-4S] clusters per subunit.</text>
</comment>
<keyword evidence="3 13" id="KW-0004">4Fe-4S</keyword>
<evidence type="ECO:0000256" key="13">
    <source>
        <dbReference type="PIRSR" id="PIRSR000159-50"/>
    </source>
</evidence>
<evidence type="ECO:0000256" key="10">
    <source>
        <dbReference type="PIRNR" id="PIRNR000159"/>
    </source>
</evidence>
<evidence type="ECO:0000256" key="11">
    <source>
        <dbReference type="PIRSR" id="PIRSR000159-1"/>
    </source>
</evidence>
<dbReference type="InterPro" id="IPR009014">
    <property type="entry name" value="Transketo_C/PFOR_II"/>
</dbReference>
<dbReference type="Gene3D" id="3.40.920.10">
    <property type="entry name" value="Pyruvate-ferredoxin oxidoreductase, PFOR, domain III"/>
    <property type="match status" value="1"/>
</dbReference>
<dbReference type="InterPro" id="IPR017900">
    <property type="entry name" value="4Fe4S_Fe_S_CS"/>
</dbReference>